<dbReference type="InterPro" id="IPR014710">
    <property type="entry name" value="RmlC-like_jellyroll"/>
</dbReference>
<dbReference type="InterPro" id="IPR011051">
    <property type="entry name" value="RmlC_Cupin_sf"/>
</dbReference>
<evidence type="ECO:0008006" key="3">
    <source>
        <dbReference type="Google" id="ProtNLM"/>
    </source>
</evidence>
<reference evidence="1 2" key="1">
    <citation type="submission" date="2017-01" db="EMBL/GenBank/DDBJ databases">
        <authorList>
            <person name="Varghese N."/>
            <person name="Submissions S."/>
        </authorList>
    </citation>
    <scope>NUCLEOTIDE SEQUENCE [LARGE SCALE GENOMIC DNA]</scope>
    <source>
        <strain evidence="1 2">RUG2-6</strain>
    </source>
</reference>
<protein>
    <recommendedName>
        <fullName evidence="3">Cupin</fullName>
    </recommendedName>
</protein>
<gene>
    <name evidence="1" type="ORF">SAMN05878482_102750</name>
</gene>
<dbReference type="Proteomes" id="UP000185829">
    <property type="component" value="Unassembled WGS sequence"/>
</dbReference>
<dbReference type="AlphaFoldDB" id="A0A9X8R890"/>
<dbReference type="SUPFAM" id="SSF51182">
    <property type="entry name" value="RmlC-like cupins"/>
    <property type="match status" value="2"/>
</dbReference>
<evidence type="ECO:0000313" key="1">
    <source>
        <dbReference type="EMBL" id="SIR00445.1"/>
    </source>
</evidence>
<dbReference type="Gene3D" id="2.60.120.10">
    <property type="entry name" value="Jelly Rolls"/>
    <property type="match status" value="1"/>
</dbReference>
<organism evidence="1 2">
    <name type="scientific">Peribacillus simplex</name>
    <dbReference type="NCBI Taxonomy" id="1478"/>
    <lineage>
        <taxon>Bacteria</taxon>
        <taxon>Bacillati</taxon>
        <taxon>Bacillota</taxon>
        <taxon>Bacilli</taxon>
        <taxon>Bacillales</taxon>
        <taxon>Bacillaceae</taxon>
        <taxon>Peribacillus</taxon>
    </lineage>
</organism>
<evidence type="ECO:0000313" key="2">
    <source>
        <dbReference type="Proteomes" id="UP000185829"/>
    </source>
</evidence>
<comment type="caution">
    <text evidence="1">The sequence shown here is derived from an EMBL/GenBank/DDBJ whole genome shotgun (WGS) entry which is preliminary data.</text>
</comment>
<proteinExistence type="predicted"/>
<dbReference type="RefSeq" id="WP_142244564.1">
    <property type="nucleotide sequence ID" value="NZ_FTMX01000002.1"/>
</dbReference>
<sequence length="238" mass="27000">MEKSKIEIDRKPEIEFVEYKTYEAVPSKTVEGASQRIIAQIPDTNVATRILELEAGTDTSPDGVQVHDFWEELYIIEGSLIDLRLNEEFTAGMVACRPPGMEHGPWKSPNGCRIFEVRYYADQKKEEHEFVDHNTFEAQPFSKVKSLSERIIASDPTTGVATRILQNGPGTDTSPNGVQVHDFWEELYIIEGSLIDLRLNEEFTAGMVACRPPGMEHGPWKSPDGCKIFEVRYYSKEQ</sequence>
<dbReference type="EMBL" id="FTMX01000002">
    <property type="protein sequence ID" value="SIR00445.1"/>
    <property type="molecule type" value="Genomic_DNA"/>
</dbReference>
<accession>A0A9X8R890</accession>
<name>A0A9X8R890_9BACI</name>